<dbReference type="EMBL" id="KI968749">
    <property type="protein sequence ID" value="EUN25623.1"/>
    <property type="molecule type" value="Genomic_DNA"/>
</dbReference>
<dbReference type="RefSeq" id="XP_014555178.1">
    <property type="nucleotide sequence ID" value="XM_014699692.1"/>
</dbReference>
<reference evidence="2 3" key="1">
    <citation type="journal article" date="2013" name="PLoS Genet.">
        <title>Comparative genome structure, secondary metabolite, and effector coding capacity across Cochliobolus pathogens.</title>
        <authorList>
            <person name="Condon B.J."/>
            <person name="Leng Y."/>
            <person name="Wu D."/>
            <person name="Bushley K.E."/>
            <person name="Ohm R.A."/>
            <person name="Otillar R."/>
            <person name="Martin J."/>
            <person name="Schackwitz W."/>
            <person name="Grimwood J."/>
            <person name="MohdZainudin N."/>
            <person name="Xue C."/>
            <person name="Wang R."/>
            <person name="Manning V.A."/>
            <person name="Dhillon B."/>
            <person name="Tu Z.J."/>
            <person name="Steffenson B.J."/>
            <person name="Salamov A."/>
            <person name="Sun H."/>
            <person name="Lowry S."/>
            <person name="LaButti K."/>
            <person name="Han J."/>
            <person name="Copeland A."/>
            <person name="Lindquist E."/>
            <person name="Barry K."/>
            <person name="Schmutz J."/>
            <person name="Baker S.E."/>
            <person name="Ciuffetti L.M."/>
            <person name="Grigoriev I.V."/>
            <person name="Zhong S."/>
            <person name="Turgeon B.G."/>
        </authorList>
    </citation>
    <scope>NUCLEOTIDE SEQUENCE [LARGE SCALE GENOMIC DNA]</scope>
    <source>
        <strain evidence="2 3">FI3</strain>
    </source>
</reference>
<feature type="transmembrane region" description="Helical" evidence="1">
    <location>
        <begin position="379"/>
        <end position="397"/>
    </location>
</feature>
<keyword evidence="1" id="KW-0472">Membrane</keyword>
<proteinExistence type="predicted"/>
<evidence type="ECO:0000313" key="2">
    <source>
        <dbReference type="EMBL" id="EUN25623.1"/>
    </source>
</evidence>
<gene>
    <name evidence="2" type="ORF">COCVIDRAFT_17190</name>
</gene>
<sequence>MRFTWSKRGQDTYFQSPHRLRYLACDFQVNPPPHPTPVYCIQAASDARYPLFMTPHTSFIMLRTNPLYFGSVADMAPIIGPPPRRRKGPDAELRLAQASYLWDKQSTNPQVLRFKRFSHSSLESLYEAVLNVCHSPASLTSGNLLDLLPRPAHPEVGIAIGTSPSVAPSRHFFIVNMASACPLGQAFALLIPLSKTAAATTTVRRNLPYIIGHDDIDVTPAIRHRIIRLSFNAIAGRRSFTFGASRASDYQLPHLDGIAKHHFALYFDSNDHALYLNNTSSERIHLSSAASIILLTTSNSPFRITTPSTTITVGSKACRFKLMLPTPTLAYEEAVKNHFLLLRESASLNPVNPVALNPVESNLPKKHELTLPSFTISSVYQECLLALLFIAAMILVYRSGAFK</sequence>
<keyword evidence="1" id="KW-0812">Transmembrane</keyword>
<protein>
    <submittedName>
        <fullName evidence="2">Uncharacterized protein</fullName>
    </submittedName>
</protein>
<evidence type="ECO:0000256" key="1">
    <source>
        <dbReference type="SAM" id="Phobius"/>
    </source>
</evidence>
<evidence type="ECO:0000313" key="3">
    <source>
        <dbReference type="Proteomes" id="UP000054337"/>
    </source>
</evidence>
<dbReference type="AlphaFoldDB" id="W7E5A7"/>
<dbReference type="HOGENOM" id="CLU_683311_0_0_1"/>
<accession>W7E5A7</accession>
<keyword evidence="1" id="KW-1133">Transmembrane helix</keyword>
<dbReference type="Proteomes" id="UP000054337">
    <property type="component" value="Unassembled WGS sequence"/>
</dbReference>
<organism evidence="2 3">
    <name type="scientific">Bipolaris victoriae (strain FI3)</name>
    <name type="common">Victoria blight of oats agent</name>
    <name type="synonym">Cochliobolus victoriae</name>
    <dbReference type="NCBI Taxonomy" id="930091"/>
    <lineage>
        <taxon>Eukaryota</taxon>
        <taxon>Fungi</taxon>
        <taxon>Dikarya</taxon>
        <taxon>Ascomycota</taxon>
        <taxon>Pezizomycotina</taxon>
        <taxon>Dothideomycetes</taxon>
        <taxon>Pleosporomycetidae</taxon>
        <taxon>Pleosporales</taxon>
        <taxon>Pleosporineae</taxon>
        <taxon>Pleosporaceae</taxon>
        <taxon>Bipolaris</taxon>
    </lineage>
</organism>
<dbReference type="GeneID" id="26251957"/>
<keyword evidence="3" id="KW-1185">Reference proteome</keyword>
<name>W7E5A7_BIPV3</name>
<dbReference type="OrthoDB" id="10372459at2759"/>